<accession>A0A3M7SSU7</accession>
<comment type="caution">
    <text evidence="1">The sequence shown here is derived from an EMBL/GenBank/DDBJ whole genome shotgun (WGS) entry which is preliminary data.</text>
</comment>
<dbReference type="AlphaFoldDB" id="A0A3M7SSU7"/>
<protein>
    <submittedName>
        <fullName evidence="1">Uncharacterized protein</fullName>
    </submittedName>
</protein>
<name>A0A3M7SSU7_BRAPC</name>
<organism evidence="1 2">
    <name type="scientific">Brachionus plicatilis</name>
    <name type="common">Marine rotifer</name>
    <name type="synonym">Brachionus muelleri</name>
    <dbReference type="NCBI Taxonomy" id="10195"/>
    <lineage>
        <taxon>Eukaryota</taxon>
        <taxon>Metazoa</taxon>
        <taxon>Spiralia</taxon>
        <taxon>Gnathifera</taxon>
        <taxon>Rotifera</taxon>
        <taxon>Eurotatoria</taxon>
        <taxon>Monogononta</taxon>
        <taxon>Pseudotrocha</taxon>
        <taxon>Ploima</taxon>
        <taxon>Brachionidae</taxon>
        <taxon>Brachionus</taxon>
    </lineage>
</organism>
<evidence type="ECO:0000313" key="1">
    <source>
        <dbReference type="EMBL" id="RNA38826.1"/>
    </source>
</evidence>
<reference evidence="1 2" key="1">
    <citation type="journal article" date="2018" name="Sci. Rep.">
        <title>Genomic signatures of local adaptation to the degree of environmental predictability in rotifers.</title>
        <authorList>
            <person name="Franch-Gras L."/>
            <person name="Hahn C."/>
            <person name="Garcia-Roger E.M."/>
            <person name="Carmona M.J."/>
            <person name="Serra M."/>
            <person name="Gomez A."/>
        </authorList>
    </citation>
    <scope>NUCLEOTIDE SEQUENCE [LARGE SCALE GENOMIC DNA]</scope>
    <source>
        <strain evidence="1">HYR1</strain>
    </source>
</reference>
<keyword evidence="2" id="KW-1185">Reference proteome</keyword>
<dbReference type="Proteomes" id="UP000276133">
    <property type="component" value="Unassembled WGS sequence"/>
</dbReference>
<dbReference type="EMBL" id="REGN01000817">
    <property type="protein sequence ID" value="RNA38826.1"/>
    <property type="molecule type" value="Genomic_DNA"/>
</dbReference>
<sequence>MVSLAENAYGQKKLDFRVFWEIHLKECFRIAIRFVNKKFLFPKLFKQVYYGPILIDQRIEN</sequence>
<evidence type="ECO:0000313" key="2">
    <source>
        <dbReference type="Proteomes" id="UP000276133"/>
    </source>
</evidence>
<gene>
    <name evidence="1" type="ORF">BpHYR1_023234</name>
</gene>
<proteinExistence type="predicted"/>